<evidence type="ECO:0000313" key="1">
    <source>
        <dbReference type="EMBL" id="CAB1459585.1"/>
    </source>
</evidence>
<dbReference type="EMBL" id="CADEAL010004438">
    <property type="protein sequence ID" value="CAB1459585.1"/>
    <property type="molecule type" value="Genomic_DNA"/>
</dbReference>
<dbReference type="AlphaFoldDB" id="A0A9N7ZCR6"/>
<proteinExistence type="predicted"/>
<gene>
    <name evidence="1" type="ORF">PLEPLA_LOCUS47422</name>
</gene>
<sequence>MMAPLRTTINSGDVILRGESLPTSLPVLYKYTEQSLSSDSSKSRLTDHRISSKPRIIVLPSFDLFTRTGSTP</sequence>
<dbReference type="Proteomes" id="UP001153269">
    <property type="component" value="Unassembled WGS sequence"/>
</dbReference>
<keyword evidence="2" id="KW-1185">Reference proteome</keyword>
<evidence type="ECO:0000313" key="2">
    <source>
        <dbReference type="Proteomes" id="UP001153269"/>
    </source>
</evidence>
<comment type="caution">
    <text evidence="1">The sequence shown here is derived from an EMBL/GenBank/DDBJ whole genome shotgun (WGS) entry which is preliminary data.</text>
</comment>
<organism evidence="1 2">
    <name type="scientific">Pleuronectes platessa</name>
    <name type="common">European plaice</name>
    <dbReference type="NCBI Taxonomy" id="8262"/>
    <lineage>
        <taxon>Eukaryota</taxon>
        <taxon>Metazoa</taxon>
        <taxon>Chordata</taxon>
        <taxon>Craniata</taxon>
        <taxon>Vertebrata</taxon>
        <taxon>Euteleostomi</taxon>
        <taxon>Actinopterygii</taxon>
        <taxon>Neopterygii</taxon>
        <taxon>Teleostei</taxon>
        <taxon>Neoteleostei</taxon>
        <taxon>Acanthomorphata</taxon>
        <taxon>Carangaria</taxon>
        <taxon>Pleuronectiformes</taxon>
        <taxon>Pleuronectoidei</taxon>
        <taxon>Pleuronectidae</taxon>
        <taxon>Pleuronectes</taxon>
    </lineage>
</organism>
<reference evidence="1" key="1">
    <citation type="submission" date="2020-03" db="EMBL/GenBank/DDBJ databases">
        <authorList>
            <person name="Weist P."/>
        </authorList>
    </citation>
    <scope>NUCLEOTIDE SEQUENCE</scope>
</reference>
<protein>
    <submittedName>
        <fullName evidence="1">Uncharacterized protein</fullName>
    </submittedName>
</protein>
<name>A0A9N7ZCR6_PLEPL</name>
<accession>A0A9N7ZCR6</accession>